<dbReference type="SUPFAM" id="SSF51735">
    <property type="entry name" value="NAD(P)-binding Rossmann-fold domains"/>
    <property type="match status" value="1"/>
</dbReference>
<evidence type="ECO:0000313" key="3">
    <source>
        <dbReference type="EMBL" id="GAH07874.1"/>
    </source>
</evidence>
<dbReference type="EMBL" id="BART01029529">
    <property type="protein sequence ID" value="GAH07874.1"/>
    <property type="molecule type" value="Genomic_DNA"/>
</dbReference>
<comment type="similarity">
    <text evidence="1">Belongs to the polysaccharide synthase family.</text>
</comment>
<organism evidence="3">
    <name type="scientific">marine sediment metagenome</name>
    <dbReference type="NCBI Taxonomy" id="412755"/>
    <lineage>
        <taxon>unclassified sequences</taxon>
        <taxon>metagenomes</taxon>
        <taxon>ecological metagenomes</taxon>
    </lineage>
</organism>
<dbReference type="InterPro" id="IPR051203">
    <property type="entry name" value="Polysaccharide_Synthase-Rel"/>
</dbReference>
<dbReference type="Gene3D" id="3.40.50.720">
    <property type="entry name" value="NAD(P)-binding Rossmann-like Domain"/>
    <property type="match status" value="1"/>
</dbReference>
<sequence length="115" mass="12365">MEAAQDCGVKHFVLISTDKAVNPTSFMGASKRVAELSLQAIAGKSKCRLSAVRFGNVLESRGSVLPLFKEQIEKEGPVTVTHPEARRYFMTTSEAAQLVIHAGAMGKGGEIFVLD</sequence>
<name>X1DSC1_9ZZZZ</name>
<dbReference type="PANTHER" id="PTHR43318:SF1">
    <property type="entry name" value="POLYSACCHARIDE BIOSYNTHESIS PROTEIN EPSC-RELATED"/>
    <property type="match status" value="1"/>
</dbReference>
<evidence type="ECO:0000256" key="1">
    <source>
        <dbReference type="ARBA" id="ARBA00007430"/>
    </source>
</evidence>
<reference evidence="3" key="1">
    <citation type="journal article" date="2014" name="Front. Microbiol.">
        <title>High frequency of phylogenetically diverse reductive dehalogenase-homologous genes in deep subseafloor sedimentary metagenomes.</title>
        <authorList>
            <person name="Kawai M."/>
            <person name="Futagami T."/>
            <person name="Toyoda A."/>
            <person name="Takaki Y."/>
            <person name="Nishi S."/>
            <person name="Hori S."/>
            <person name="Arai W."/>
            <person name="Tsubouchi T."/>
            <person name="Morono Y."/>
            <person name="Uchiyama I."/>
            <person name="Ito T."/>
            <person name="Fujiyama A."/>
            <person name="Inagaki F."/>
            <person name="Takami H."/>
        </authorList>
    </citation>
    <scope>NUCLEOTIDE SEQUENCE</scope>
    <source>
        <strain evidence="3">Expedition CK06-06</strain>
    </source>
</reference>
<dbReference type="PANTHER" id="PTHR43318">
    <property type="entry name" value="UDP-N-ACETYLGLUCOSAMINE 4,6-DEHYDRATASE"/>
    <property type="match status" value="1"/>
</dbReference>
<accession>X1DSC1</accession>
<dbReference type="InterPro" id="IPR036291">
    <property type="entry name" value="NAD(P)-bd_dom_sf"/>
</dbReference>
<dbReference type="AlphaFoldDB" id="X1DSC1"/>
<protein>
    <recommendedName>
        <fullName evidence="2">Polysaccharide biosynthesis protein CapD-like domain-containing protein</fullName>
    </recommendedName>
</protein>
<comment type="caution">
    <text evidence="3">The sequence shown here is derived from an EMBL/GenBank/DDBJ whole genome shotgun (WGS) entry which is preliminary data.</text>
</comment>
<proteinExistence type="inferred from homology"/>
<dbReference type="InterPro" id="IPR003869">
    <property type="entry name" value="Polysac_CapD-like"/>
</dbReference>
<dbReference type="Pfam" id="PF02719">
    <property type="entry name" value="Polysacc_synt_2"/>
    <property type="match status" value="1"/>
</dbReference>
<feature type="non-terminal residue" evidence="3">
    <location>
        <position position="115"/>
    </location>
</feature>
<evidence type="ECO:0000259" key="2">
    <source>
        <dbReference type="Pfam" id="PF02719"/>
    </source>
</evidence>
<feature type="domain" description="Polysaccharide biosynthesis protein CapD-like" evidence="2">
    <location>
        <begin position="2"/>
        <end position="115"/>
    </location>
</feature>
<gene>
    <name evidence="3" type="ORF">S01H4_51786</name>
</gene>